<dbReference type="SUPFAM" id="SSF51735">
    <property type="entry name" value="NAD(P)-binding Rossmann-fold domains"/>
    <property type="match status" value="1"/>
</dbReference>
<dbReference type="InterPro" id="IPR036291">
    <property type="entry name" value="NAD(P)-bd_dom_sf"/>
</dbReference>
<dbReference type="PRINTS" id="PR00080">
    <property type="entry name" value="SDRFAMILY"/>
</dbReference>
<dbReference type="EMBL" id="CAEZSR010000016">
    <property type="protein sequence ID" value="CAB4546433.1"/>
    <property type="molecule type" value="Genomic_DNA"/>
</dbReference>
<dbReference type="CDD" id="cd05233">
    <property type="entry name" value="SDR_c"/>
    <property type="match status" value="1"/>
</dbReference>
<evidence type="ECO:0000313" key="2">
    <source>
        <dbReference type="EMBL" id="CAB4546433.1"/>
    </source>
</evidence>
<accession>A0A6J6C7I3</accession>
<organism evidence="2">
    <name type="scientific">freshwater metagenome</name>
    <dbReference type="NCBI Taxonomy" id="449393"/>
    <lineage>
        <taxon>unclassified sequences</taxon>
        <taxon>metagenomes</taxon>
        <taxon>ecological metagenomes</taxon>
    </lineage>
</organism>
<dbReference type="PRINTS" id="PR00081">
    <property type="entry name" value="GDHRDH"/>
</dbReference>
<proteinExistence type="inferred from homology"/>
<reference evidence="2" key="1">
    <citation type="submission" date="2020-05" db="EMBL/GenBank/DDBJ databases">
        <authorList>
            <person name="Chiriac C."/>
            <person name="Salcher M."/>
            <person name="Ghai R."/>
            <person name="Kavagutti S V."/>
        </authorList>
    </citation>
    <scope>NUCLEOTIDE SEQUENCE</scope>
</reference>
<protein>
    <submittedName>
        <fullName evidence="2">Unannotated protein</fullName>
    </submittedName>
</protein>
<comment type="similarity">
    <text evidence="1">Belongs to the short-chain dehydrogenases/reductases (SDR) family.</text>
</comment>
<gene>
    <name evidence="2" type="ORF">UFOPK1493_00713</name>
</gene>
<dbReference type="PANTHER" id="PTHR42760">
    <property type="entry name" value="SHORT-CHAIN DEHYDROGENASES/REDUCTASES FAMILY MEMBER"/>
    <property type="match status" value="1"/>
</dbReference>
<dbReference type="InterPro" id="IPR020904">
    <property type="entry name" value="Sc_DH/Rdtase_CS"/>
</dbReference>
<dbReference type="InterPro" id="IPR002347">
    <property type="entry name" value="SDR_fam"/>
</dbReference>
<evidence type="ECO:0000256" key="1">
    <source>
        <dbReference type="ARBA" id="ARBA00006484"/>
    </source>
</evidence>
<dbReference type="Gene3D" id="3.40.50.720">
    <property type="entry name" value="NAD(P)-binding Rossmann-like Domain"/>
    <property type="match status" value="1"/>
</dbReference>
<dbReference type="PROSITE" id="PS00061">
    <property type="entry name" value="ADH_SHORT"/>
    <property type="match status" value="1"/>
</dbReference>
<dbReference type="AlphaFoldDB" id="A0A6J6C7I3"/>
<dbReference type="FunFam" id="3.40.50.720:FF:000084">
    <property type="entry name" value="Short-chain dehydrogenase reductase"/>
    <property type="match status" value="1"/>
</dbReference>
<dbReference type="GO" id="GO:0016616">
    <property type="term" value="F:oxidoreductase activity, acting on the CH-OH group of donors, NAD or NADP as acceptor"/>
    <property type="evidence" value="ECO:0007669"/>
    <property type="project" value="TreeGrafter"/>
</dbReference>
<sequence length="259" mass="26497">MADTAIDAVALVTGAGSGIGRAAAELFLERGGAVVAVDLTDESLAWTADHPNAVAFPGDVTDDANNAAAVAAAVEAFGRLDAAVLNAGMAGGLPFEDPDALARFDQIIAVNLRAVASGIRHAAPAMRATSERGSIVITASTSGLGGDPRNWAYNASKAGVINLMRGAAMDYGSQGVRVNCVAPGPVETGMTTRLVAVPQLQHAMARRIPLQRWGRPRELAEAIWFLASPAASFVHGAVLPVDGGLSANAGHFDLPERAV</sequence>
<dbReference type="Pfam" id="PF13561">
    <property type="entry name" value="adh_short_C2"/>
    <property type="match status" value="1"/>
</dbReference>
<name>A0A6J6C7I3_9ZZZZ</name>